<evidence type="ECO:0000256" key="5">
    <source>
        <dbReference type="SAM" id="Phobius"/>
    </source>
</evidence>
<dbReference type="PANTHER" id="PTHR23360">
    <property type="entry name" value="G-PROTEIN COUPLED RECEPTORS FAMILY 1 PROFILE DOMAIN-CONTAINING PROTEIN-RELATED"/>
    <property type="match status" value="1"/>
</dbReference>
<sequence length="489" mass="54782">MAPSVDPFYDLYKNKGFVSIEIITSGIIAMICCVAIGLNSSLVYVTIKTTSLHSPCKILLCIGIDRLIGVIFPIWYKAGGKSILNGFNTYIGSSVHWEKPVMCLLGEPNQQPENKYYSNNSALVIYCGEFLCYALIWLIIWRQKSSMPEKVKKLTISLSVFMSIGLLCNILNTIFSNVIMPLLNFDAFTIEYFVLPISLSLQSMAYGSTTPVLYFCNEQYRTAFRRPVAPPVDPFYDLYMNKGFVPIEIITSGIIAMICCVGIGLNSSLVYVTIKTKKTANASRIRSLHSPCMILLCIGIDRLIGVIFPIWYKASGKYVTFKCAISICCIRSIINGFSAYIGSSANWEKPVMCLLGEPNQQPENQSYSNISAIVIYCGEFLCYTMILLIMWRRKSMIPENMKKLTISLSVLMSIGLICYILNFFFARVISPLLNLDAFIIWDIFTPISLALQSMAYGSSAPVLYFCNAQYRSAFRAQFGHQATQVTPVQ</sequence>
<comment type="subcellular location">
    <subcellularLocation>
        <location evidence="1">Membrane</location>
    </subcellularLocation>
</comment>
<evidence type="ECO:0000256" key="4">
    <source>
        <dbReference type="ARBA" id="ARBA00023136"/>
    </source>
</evidence>
<keyword evidence="3 5" id="KW-1133">Transmembrane helix</keyword>
<dbReference type="SUPFAM" id="SSF81321">
    <property type="entry name" value="Family A G protein-coupled receptor-like"/>
    <property type="match status" value="2"/>
</dbReference>
<dbReference type="PANTHER" id="PTHR23360:SF5">
    <property type="entry name" value="G-PROTEIN COUPLED RECEPTORS FAMILY 1 PROFILE DOMAIN-CONTAINING PROTEIN"/>
    <property type="match status" value="1"/>
</dbReference>
<keyword evidence="6" id="KW-1185">Reference proteome</keyword>
<evidence type="ECO:0000313" key="6">
    <source>
        <dbReference type="Proteomes" id="UP000887572"/>
    </source>
</evidence>
<evidence type="ECO:0000256" key="2">
    <source>
        <dbReference type="ARBA" id="ARBA00022692"/>
    </source>
</evidence>
<feature type="transmembrane region" description="Helical" evidence="5">
    <location>
        <begin position="249"/>
        <end position="272"/>
    </location>
</feature>
<organism evidence="6 7">
    <name type="scientific">Globodera rostochiensis</name>
    <name type="common">Golden nematode worm</name>
    <name type="synonym">Heterodera rostochiensis</name>
    <dbReference type="NCBI Taxonomy" id="31243"/>
    <lineage>
        <taxon>Eukaryota</taxon>
        <taxon>Metazoa</taxon>
        <taxon>Ecdysozoa</taxon>
        <taxon>Nematoda</taxon>
        <taxon>Chromadorea</taxon>
        <taxon>Rhabditida</taxon>
        <taxon>Tylenchina</taxon>
        <taxon>Tylenchomorpha</taxon>
        <taxon>Tylenchoidea</taxon>
        <taxon>Heteroderidae</taxon>
        <taxon>Heteroderinae</taxon>
        <taxon>Globodera</taxon>
    </lineage>
</organism>
<dbReference type="AlphaFoldDB" id="A0A914HAX6"/>
<accession>A0A914HAX6</accession>
<dbReference type="Proteomes" id="UP000887572">
    <property type="component" value="Unplaced"/>
</dbReference>
<dbReference type="GO" id="GO:0004930">
    <property type="term" value="F:G protein-coupled receptor activity"/>
    <property type="evidence" value="ECO:0007669"/>
    <property type="project" value="InterPro"/>
</dbReference>
<dbReference type="SMART" id="SM01381">
    <property type="entry name" value="7TM_GPCR_Srsx"/>
    <property type="match status" value="1"/>
</dbReference>
<dbReference type="InterPro" id="IPR047130">
    <property type="entry name" value="7TM_GPCR_Srsx_nematod"/>
</dbReference>
<feature type="transmembrane region" description="Helical" evidence="5">
    <location>
        <begin position="58"/>
        <end position="76"/>
    </location>
</feature>
<evidence type="ECO:0000313" key="7">
    <source>
        <dbReference type="WBParaSite" id="Gr19_v10_g14909.t1"/>
    </source>
</evidence>
<feature type="transmembrane region" description="Helical" evidence="5">
    <location>
        <begin position="20"/>
        <end position="46"/>
    </location>
</feature>
<dbReference type="Pfam" id="PF10320">
    <property type="entry name" value="7TM_GPCR_Srsx"/>
    <property type="match status" value="1"/>
</dbReference>
<feature type="transmembrane region" description="Helical" evidence="5">
    <location>
        <begin position="404"/>
        <end position="426"/>
    </location>
</feature>
<evidence type="ECO:0000256" key="1">
    <source>
        <dbReference type="ARBA" id="ARBA00004370"/>
    </source>
</evidence>
<feature type="transmembrane region" description="Helical" evidence="5">
    <location>
        <begin position="438"/>
        <end position="465"/>
    </location>
</feature>
<proteinExistence type="predicted"/>
<keyword evidence="2 5" id="KW-0812">Transmembrane</keyword>
<dbReference type="InterPro" id="IPR019424">
    <property type="entry name" value="7TM_GPCR_Srsx"/>
</dbReference>
<feature type="transmembrane region" description="Helical" evidence="5">
    <location>
        <begin position="370"/>
        <end position="392"/>
    </location>
</feature>
<feature type="transmembrane region" description="Helical" evidence="5">
    <location>
        <begin position="123"/>
        <end position="142"/>
    </location>
</feature>
<protein>
    <submittedName>
        <fullName evidence="7">G-protein coupled receptors family 1 profile domain-containing protein</fullName>
    </submittedName>
</protein>
<feature type="transmembrane region" description="Helical" evidence="5">
    <location>
        <begin position="154"/>
        <end position="175"/>
    </location>
</feature>
<dbReference type="GO" id="GO:0016020">
    <property type="term" value="C:membrane"/>
    <property type="evidence" value="ECO:0007669"/>
    <property type="project" value="UniProtKB-SubCell"/>
</dbReference>
<dbReference type="WBParaSite" id="Gr19_v10_g14909.t1">
    <property type="protein sequence ID" value="Gr19_v10_g14909.t1"/>
    <property type="gene ID" value="Gr19_v10_g14909"/>
</dbReference>
<reference evidence="7" key="1">
    <citation type="submission" date="2022-11" db="UniProtKB">
        <authorList>
            <consortium name="WormBaseParasite"/>
        </authorList>
    </citation>
    <scope>IDENTIFICATION</scope>
</reference>
<name>A0A914HAX6_GLORO</name>
<keyword evidence="4 5" id="KW-0472">Membrane</keyword>
<evidence type="ECO:0000256" key="3">
    <source>
        <dbReference type="ARBA" id="ARBA00022989"/>
    </source>
</evidence>
<feature type="transmembrane region" description="Helical" evidence="5">
    <location>
        <begin position="293"/>
        <end position="312"/>
    </location>
</feature>
<dbReference type="InterPro" id="IPR000276">
    <property type="entry name" value="GPCR_Rhodpsn"/>
</dbReference>
<dbReference type="Gene3D" id="1.20.1070.10">
    <property type="entry name" value="Rhodopsin 7-helix transmembrane proteins"/>
    <property type="match status" value="2"/>
</dbReference>